<dbReference type="PANTHER" id="PTHR43859">
    <property type="entry name" value="ACYL-ACTIVATING ENZYME"/>
    <property type="match status" value="1"/>
</dbReference>
<dbReference type="OrthoDB" id="10253115at2759"/>
<keyword evidence="2" id="KW-0436">Ligase</keyword>
<dbReference type="PANTHER" id="PTHR43859:SF11">
    <property type="entry name" value="4-COUMARATE--COA LIGASE"/>
    <property type="match status" value="1"/>
</dbReference>
<evidence type="ECO:0000313" key="4">
    <source>
        <dbReference type="EMBL" id="KAE9448953.1"/>
    </source>
</evidence>
<dbReference type="Pfam" id="PF13193">
    <property type="entry name" value="AMP-binding_C"/>
    <property type="match status" value="1"/>
</dbReference>
<dbReference type="Gene3D" id="3.30.300.30">
    <property type="match status" value="1"/>
</dbReference>
<dbReference type="Gene3D" id="2.30.38.10">
    <property type="entry name" value="Luciferase, Domain 3"/>
    <property type="match status" value="1"/>
</dbReference>
<comment type="caution">
    <text evidence="4">The sequence shown here is derived from an EMBL/GenBank/DDBJ whole genome shotgun (WGS) entry which is preliminary data.</text>
</comment>
<dbReference type="InterPro" id="IPR045851">
    <property type="entry name" value="AMP-bd_C_sf"/>
</dbReference>
<proteinExistence type="inferred from homology"/>
<dbReference type="EMBL" id="QEFC01003202">
    <property type="protein sequence ID" value="KAE9448953.1"/>
    <property type="molecule type" value="Genomic_DNA"/>
</dbReference>
<gene>
    <name evidence="4" type="ORF">C3L33_19149</name>
</gene>
<dbReference type="GO" id="GO:0016874">
    <property type="term" value="F:ligase activity"/>
    <property type="evidence" value="ECO:0007669"/>
    <property type="project" value="UniProtKB-KW"/>
</dbReference>
<evidence type="ECO:0000256" key="2">
    <source>
        <dbReference type="ARBA" id="ARBA00022598"/>
    </source>
</evidence>
<name>A0A6A4KN35_9ERIC</name>
<feature type="non-terminal residue" evidence="4">
    <location>
        <position position="1"/>
    </location>
</feature>
<evidence type="ECO:0000256" key="1">
    <source>
        <dbReference type="ARBA" id="ARBA00006432"/>
    </source>
</evidence>
<comment type="similarity">
    <text evidence="1">Belongs to the ATP-dependent AMP-binding enzyme family.</text>
</comment>
<organism evidence="4">
    <name type="scientific">Rhododendron williamsianum</name>
    <dbReference type="NCBI Taxonomy" id="262921"/>
    <lineage>
        <taxon>Eukaryota</taxon>
        <taxon>Viridiplantae</taxon>
        <taxon>Streptophyta</taxon>
        <taxon>Embryophyta</taxon>
        <taxon>Tracheophyta</taxon>
        <taxon>Spermatophyta</taxon>
        <taxon>Magnoliopsida</taxon>
        <taxon>eudicotyledons</taxon>
        <taxon>Gunneridae</taxon>
        <taxon>Pentapetalae</taxon>
        <taxon>asterids</taxon>
        <taxon>Ericales</taxon>
        <taxon>Ericaceae</taxon>
        <taxon>Ericoideae</taxon>
        <taxon>Rhodoreae</taxon>
        <taxon>Rhododendron</taxon>
    </lineage>
</organism>
<dbReference type="InterPro" id="IPR025110">
    <property type="entry name" value="AMP-bd_C"/>
</dbReference>
<feature type="domain" description="AMP-binding enzyme C-terminal" evidence="3">
    <location>
        <begin position="67"/>
        <end position="143"/>
    </location>
</feature>
<evidence type="ECO:0000259" key="3">
    <source>
        <dbReference type="Pfam" id="PF13193"/>
    </source>
</evidence>
<reference evidence="4" key="1">
    <citation type="journal article" date="2019" name="Genome Biol. Evol.">
        <title>The Rhododendron genome and chromosomal organization provide insight into shared whole-genome duplications across the heath family (Ericaceae).</title>
        <authorList>
            <person name="Soza V.L."/>
            <person name="Lindsley D."/>
            <person name="Waalkes A."/>
            <person name="Ramage E."/>
            <person name="Patwardhan R.P."/>
            <person name="Burton J.N."/>
            <person name="Adey A."/>
            <person name="Kumar A."/>
            <person name="Qiu R."/>
            <person name="Shendure J."/>
            <person name="Hall B."/>
        </authorList>
    </citation>
    <scope>NUCLEOTIDE SEQUENCE</scope>
    <source>
        <strain evidence="4">RSF 1966-606</strain>
    </source>
</reference>
<accession>A0A6A4KN35</accession>
<protein>
    <recommendedName>
        <fullName evidence="3">AMP-binding enzyme C-terminal domain-containing protein</fullName>
    </recommendedName>
</protein>
<dbReference type="SUPFAM" id="SSF56801">
    <property type="entry name" value="Acetyl-CoA synthetase-like"/>
    <property type="match status" value="1"/>
</dbReference>
<sequence>MLRSNTMMLGYLKNVQGTQDALKNGWYGTRDLGVRDPDGDIRIKDRAVDAIFNCECEGLGDAISTLEIEVVLASHPAVEAAAVVGRPDDRLGERPCAFVKLKEGCTTSSQDIIGFCGVKLPNYYYTVPGNVVFGDLPVNSTGKVHKFVLKEQAKELGKKKSVG</sequence>
<dbReference type="AlphaFoldDB" id="A0A6A4KN35"/>